<evidence type="ECO:0000313" key="4">
    <source>
        <dbReference type="Proteomes" id="UP000807025"/>
    </source>
</evidence>
<keyword evidence="4" id="KW-1185">Reference proteome</keyword>
<evidence type="ECO:0000313" key="2">
    <source>
        <dbReference type="EMBL" id="KAF9489937.1"/>
    </source>
</evidence>
<dbReference type="Proteomes" id="UP000807025">
    <property type="component" value="Unassembled WGS sequence"/>
</dbReference>
<dbReference type="EMBL" id="MU154572">
    <property type="protein sequence ID" value="KAF9494530.1"/>
    <property type="molecule type" value="Genomic_DNA"/>
</dbReference>
<feature type="region of interest" description="Disordered" evidence="1">
    <location>
        <begin position="1"/>
        <end position="95"/>
    </location>
</feature>
<protein>
    <submittedName>
        <fullName evidence="2">Uncharacterized protein</fullName>
    </submittedName>
</protein>
<feature type="compositionally biased region" description="Basic and acidic residues" evidence="1">
    <location>
        <begin position="8"/>
        <end position="18"/>
    </location>
</feature>
<proteinExistence type="predicted"/>
<dbReference type="OrthoDB" id="3270451at2759"/>
<comment type="caution">
    <text evidence="2">The sequence shown here is derived from an EMBL/GenBank/DDBJ whole genome shotgun (WGS) entry which is preliminary data.</text>
</comment>
<reference evidence="2" key="1">
    <citation type="submission" date="2020-11" db="EMBL/GenBank/DDBJ databases">
        <authorList>
            <consortium name="DOE Joint Genome Institute"/>
            <person name="Ahrendt S."/>
            <person name="Riley R."/>
            <person name="Andreopoulos W."/>
            <person name="Labutti K."/>
            <person name="Pangilinan J."/>
            <person name="Ruiz-Duenas F.J."/>
            <person name="Barrasa J.M."/>
            <person name="Sanchez-Garcia M."/>
            <person name="Camarero S."/>
            <person name="Miyauchi S."/>
            <person name="Serrano A."/>
            <person name="Linde D."/>
            <person name="Babiker R."/>
            <person name="Drula E."/>
            <person name="Ayuso-Fernandez I."/>
            <person name="Pacheco R."/>
            <person name="Padilla G."/>
            <person name="Ferreira P."/>
            <person name="Barriuso J."/>
            <person name="Kellner H."/>
            <person name="Castanera R."/>
            <person name="Alfaro M."/>
            <person name="Ramirez L."/>
            <person name="Pisabarro A.G."/>
            <person name="Kuo A."/>
            <person name="Tritt A."/>
            <person name="Lipzen A."/>
            <person name="He G."/>
            <person name="Yan M."/>
            <person name="Ng V."/>
            <person name="Cullen D."/>
            <person name="Martin F."/>
            <person name="Rosso M.-N."/>
            <person name="Henrissat B."/>
            <person name="Hibbett D."/>
            <person name="Martinez A.T."/>
            <person name="Grigoriev I.V."/>
        </authorList>
    </citation>
    <scope>NUCLEOTIDE SEQUENCE</scope>
    <source>
        <strain evidence="2">ATCC 90797</strain>
    </source>
</reference>
<feature type="compositionally biased region" description="Low complexity" evidence="1">
    <location>
        <begin position="54"/>
        <end position="69"/>
    </location>
</feature>
<dbReference type="EMBL" id="MU154654">
    <property type="protein sequence ID" value="KAF9489937.1"/>
    <property type="molecule type" value="Genomic_DNA"/>
</dbReference>
<organism evidence="2 4">
    <name type="scientific">Pleurotus eryngii</name>
    <name type="common">Boletus of the steppes</name>
    <dbReference type="NCBI Taxonomy" id="5323"/>
    <lineage>
        <taxon>Eukaryota</taxon>
        <taxon>Fungi</taxon>
        <taxon>Dikarya</taxon>
        <taxon>Basidiomycota</taxon>
        <taxon>Agaricomycotina</taxon>
        <taxon>Agaricomycetes</taxon>
        <taxon>Agaricomycetidae</taxon>
        <taxon>Agaricales</taxon>
        <taxon>Pleurotineae</taxon>
        <taxon>Pleurotaceae</taxon>
        <taxon>Pleurotus</taxon>
    </lineage>
</organism>
<sequence length="284" mass="30924">MCPSILLADDKKNDEQMGSKDIQTPFTTKPPVTKPPSSKPSPGKKGLCKPWGKSSSSFTTRRLTSTTTSQPQGAEGGNCSGIPPNRTGGPRKTHREKSSLWLAHLISTSAAEHYPASQTVLFDICREAIKLLLSFCHFLTSFTAQVHHGFLPCFNQRHLTDMQRFHTQLYLAGQHGQVGMPLEASKSFEGALRGLNRFLDASIICNDQSIDLGPTGSKHLRRATMEEIIAISKLPEHKAINCLDFPSPLPAGMLLVSDNTLDCRLVNQESGVINTGRNSGDGSE</sequence>
<dbReference type="AlphaFoldDB" id="A0A9P6D3Q8"/>
<evidence type="ECO:0000313" key="3">
    <source>
        <dbReference type="EMBL" id="KAF9494530.1"/>
    </source>
</evidence>
<accession>A0A9P6D3Q8</accession>
<name>A0A9P6D3Q8_PLEER</name>
<gene>
    <name evidence="3" type="ORF">BDN71DRAFT_1431747</name>
    <name evidence="2" type="ORF">BDN71DRAFT_1435031</name>
</gene>
<evidence type="ECO:0000256" key="1">
    <source>
        <dbReference type="SAM" id="MobiDB-lite"/>
    </source>
</evidence>